<protein>
    <submittedName>
        <fullName evidence="1">Uncharacterized protein</fullName>
    </submittedName>
</protein>
<dbReference type="EMBL" id="CM023475">
    <property type="protein sequence ID" value="KAH7944893.1"/>
    <property type="molecule type" value="Genomic_DNA"/>
</dbReference>
<organism evidence="1 2">
    <name type="scientific">Dermacentor silvarum</name>
    <name type="common">Tick</name>
    <dbReference type="NCBI Taxonomy" id="543639"/>
    <lineage>
        <taxon>Eukaryota</taxon>
        <taxon>Metazoa</taxon>
        <taxon>Ecdysozoa</taxon>
        <taxon>Arthropoda</taxon>
        <taxon>Chelicerata</taxon>
        <taxon>Arachnida</taxon>
        <taxon>Acari</taxon>
        <taxon>Parasitiformes</taxon>
        <taxon>Ixodida</taxon>
        <taxon>Ixodoidea</taxon>
        <taxon>Ixodidae</taxon>
        <taxon>Rhipicephalinae</taxon>
        <taxon>Dermacentor</taxon>
    </lineage>
</organism>
<comment type="caution">
    <text evidence="1">The sequence shown here is derived from an EMBL/GenBank/DDBJ whole genome shotgun (WGS) entry which is preliminary data.</text>
</comment>
<keyword evidence="2" id="KW-1185">Reference proteome</keyword>
<accession>A0ACB8CIY3</accession>
<name>A0ACB8CIY3_DERSI</name>
<gene>
    <name evidence="1" type="ORF">HPB49_001599</name>
</gene>
<dbReference type="Proteomes" id="UP000821865">
    <property type="component" value="Chromosome 6"/>
</dbReference>
<sequence>MSKTDNHDRQASENLADFAGALVSHAAFNALPERQRHLTVPGRGSALNLTGEQLYFVSRCVIWCTDNFLRDYSGTNHAAYRARCNVPAMNTPGFGEAFNCAPGSRMNPVDKCIF</sequence>
<reference evidence="1" key="1">
    <citation type="submission" date="2020-05" db="EMBL/GenBank/DDBJ databases">
        <title>Large-scale comparative analyses of tick genomes elucidate their genetic diversity and vector capacities.</title>
        <authorList>
            <person name="Jia N."/>
            <person name="Wang J."/>
            <person name="Shi W."/>
            <person name="Du L."/>
            <person name="Sun Y."/>
            <person name="Zhan W."/>
            <person name="Jiang J."/>
            <person name="Wang Q."/>
            <person name="Zhang B."/>
            <person name="Ji P."/>
            <person name="Sakyi L.B."/>
            <person name="Cui X."/>
            <person name="Yuan T."/>
            <person name="Jiang B."/>
            <person name="Yang W."/>
            <person name="Lam T.T.-Y."/>
            <person name="Chang Q."/>
            <person name="Ding S."/>
            <person name="Wang X."/>
            <person name="Zhu J."/>
            <person name="Ruan X."/>
            <person name="Zhao L."/>
            <person name="Wei J."/>
            <person name="Que T."/>
            <person name="Du C."/>
            <person name="Cheng J."/>
            <person name="Dai P."/>
            <person name="Han X."/>
            <person name="Huang E."/>
            <person name="Gao Y."/>
            <person name="Liu J."/>
            <person name="Shao H."/>
            <person name="Ye R."/>
            <person name="Li L."/>
            <person name="Wei W."/>
            <person name="Wang X."/>
            <person name="Wang C."/>
            <person name="Yang T."/>
            <person name="Huo Q."/>
            <person name="Li W."/>
            <person name="Guo W."/>
            <person name="Chen H."/>
            <person name="Zhou L."/>
            <person name="Ni X."/>
            <person name="Tian J."/>
            <person name="Zhou Y."/>
            <person name="Sheng Y."/>
            <person name="Liu T."/>
            <person name="Pan Y."/>
            <person name="Xia L."/>
            <person name="Li J."/>
            <person name="Zhao F."/>
            <person name="Cao W."/>
        </authorList>
    </citation>
    <scope>NUCLEOTIDE SEQUENCE</scope>
    <source>
        <strain evidence="1">Dsil-2018</strain>
    </source>
</reference>
<evidence type="ECO:0000313" key="1">
    <source>
        <dbReference type="EMBL" id="KAH7944893.1"/>
    </source>
</evidence>
<evidence type="ECO:0000313" key="2">
    <source>
        <dbReference type="Proteomes" id="UP000821865"/>
    </source>
</evidence>
<proteinExistence type="predicted"/>